<accession>A0ABR1FJP1</accession>
<protein>
    <submittedName>
        <fullName evidence="3">Adenylate cyclase</fullName>
    </submittedName>
</protein>
<sequence length="1379" mass="146594">MRYLNTLASYVPSIIVKHCLEDQTEKLPNTQTYVTVCVFCDVSGFTKLSEAMALSGRGAEGLKKHLNSYFAQMNKIISGGGGDIIKFAGDAMIVLWPDSEDSMEIRCQRAAQAAIQIQRNLDRSKLEEGVELSVKIGIGVGEVTVLHIGGACGRVEYVAVGEPLVQAFAAEHHGVSGEVIVAPPAWKFVKKHFAAAETKEDGFVRLDNEAPYDTIKSSSIAKLLEGYYEALEEDPEAEARLEGRLRSYIPESALPSLDRCSREDEKWANEMRTVTVMFVNLGMTDRDLLDTTRYFQAVDKVHAVLLTAQHAVYRYGGTVNKFLMDDKGSTLIACFGLPPAEHHDDPSRAVLSALLLAAELFEFGLPASIGLTVGEVFCGITGSVGRREYTVLGDSVNLSARLMQRACGLVDGKDENTGGVICDYEMYSACKHHLAFEDMGRIKVKGKDLPIQIYRPYPRGSAAKVVAPPPGFEPPPKGRDGFRRDNVFGAMHGVQSRALAAVQALGAMDRCFPSSKARRTSDESHHGGASPPKAASLLTRVKAKVASPSLSPARPPLTSHRSIVIPGLKAKVDMPKRGSQSKKRATMLGRMSTVVHRPHSGSSADQLGSSPGDDSDASTRSLGDLEAAAEGAMAPWSPRASCATACGAARLYVPSVAAAVPAVVVVVDTAKPPADVDSDDGQGAEEHATGIVSRVGSRASAFARLSNLPPARSSHGGSDARRSSRGRSASGASAGSAPRDRESEGSIIYWQDVYDARGAASATVAGSLHGDPDATLEASVTKVEGLEEAEETFDALRDRVLDAAAQLPGFEAAAADDYALRFAGTRTLLPLGETDAAVPTKLAHLGEWAWAAYGVEAGGDASRRVVPLELVRRADVGRGPSRLEALRAGLLLRKFALLGDARTGSCTLVEGEMPGCCGIKDALNSFAASALRRTCPVVYASATGPEARNPDLAPWTSTIRQLLRVHIARTWGAECMTIKNAALDLLKDDAKAKLVDDALGGRGARPGDDDGDGDGLLEVVAALFDMLKALAPILTPVVILDDAQHLGAASWLLAAAVARGAFEPASESAPLPLMCVFALCPLSRDGTCALPPEAPADSRGEAYEAFSRRRAVSALKLDKLPPEDLTELVMRELGSTVASVSEALRVCVARKSLGVPVVARELAAQLRDAPGLVAYVDLEGDGKPSVAYPSDAVEVHAMLATEMASFHPLTEGDDLDAASPPGQQKRAKFPTSKAPISAVFHSIRLIFGRAIISRNGLEAWMLFWNARANTHPHRPAAAAAALPPPPYVAKLLLAKLNACSSCEIMVLKTASQLADGFKWATLRDAYLIHDHLPRLAAAVESLVTRGLLEATDDFPEIRSASSVCGPRRRARKGATRSTR</sequence>
<dbReference type="PANTHER" id="PTHR47455:SF1">
    <property type="entry name" value="GUANYLATE CYCLASE DOMAIN-CONTAINING PROTEIN"/>
    <property type="match status" value="1"/>
</dbReference>
<evidence type="ECO:0000313" key="3">
    <source>
        <dbReference type="EMBL" id="KAK7232081.1"/>
    </source>
</evidence>
<name>A0ABR1FJP1_AURAN</name>
<dbReference type="Gene3D" id="3.30.70.1230">
    <property type="entry name" value="Nucleotide cyclase"/>
    <property type="match status" value="2"/>
</dbReference>
<organism evidence="3 4">
    <name type="scientific">Aureococcus anophagefferens</name>
    <name type="common">Harmful bloom alga</name>
    <dbReference type="NCBI Taxonomy" id="44056"/>
    <lineage>
        <taxon>Eukaryota</taxon>
        <taxon>Sar</taxon>
        <taxon>Stramenopiles</taxon>
        <taxon>Ochrophyta</taxon>
        <taxon>Pelagophyceae</taxon>
        <taxon>Pelagomonadales</taxon>
        <taxon>Pelagomonadaceae</taxon>
        <taxon>Aureococcus</taxon>
    </lineage>
</organism>
<dbReference type="EMBL" id="JBBJCI010000371">
    <property type="protein sequence ID" value="KAK7232081.1"/>
    <property type="molecule type" value="Genomic_DNA"/>
</dbReference>
<feature type="region of interest" description="Disordered" evidence="1">
    <location>
        <begin position="515"/>
        <end position="535"/>
    </location>
</feature>
<evidence type="ECO:0000256" key="1">
    <source>
        <dbReference type="SAM" id="MobiDB-lite"/>
    </source>
</evidence>
<feature type="region of interest" description="Disordered" evidence="1">
    <location>
        <begin position="593"/>
        <end position="620"/>
    </location>
</feature>
<evidence type="ECO:0000313" key="4">
    <source>
        <dbReference type="Proteomes" id="UP001363151"/>
    </source>
</evidence>
<feature type="region of interest" description="Disordered" evidence="1">
    <location>
        <begin position="705"/>
        <end position="742"/>
    </location>
</feature>
<dbReference type="PANTHER" id="PTHR47455">
    <property type="entry name" value="ADENYLYL CYCLASE BETA"/>
    <property type="match status" value="1"/>
</dbReference>
<proteinExistence type="predicted"/>
<comment type="caution">
    <text evidence="3">The sequence shown here is derived from an EMBL/GenBank/DDBJ whole genome shotgun (WGS) entry which is preliminary data.</text>
</comment>
<dbReference type="InterPro" id="IPR029787">
    <property type="entry name" value="Nucleotide_cyclase"/>
</dbReference>
<feature type="compositionally biased region" description="Polar residues" evidence="1">
    <location>
        <begin position="600"/>
        <end position="609"/>
    </location>
</feature>
<feature type="domain" description="Guanylate cyclase" evidence="2">
    <location>
        <begin position="36"/>
        <end position="171"/>
    </location>
</feature>
<dbReference type="Proteomes" id="UP001363151">
    <property type="component" value="Unassembled WGS sequence"/>
</dbReference>
<evidence type="ECO:0000259" key="2">
    <source>
        <dbReference type="PROSITE" id="PS50125"/>
    </source>
</evidence>
<dbReference type="InterPro" id="IPR001054">
    <property type="entry name" value="A/G_cyclase"/>
</dbReference>
<gene>
    <name evidence="3" type="ORF">SO694_00031268</name>
</gene>
<reference evidence="3 4" key="1">
    <citation type="submission" date="2024-03" db="EMBL/GenBank/DDBJ databases">
        <title>Aureococcus anophagefferens CCMP1851 and Kratosvirus quantuckense: Draft genome of a second virus-susceptible host strain in the model system.</title>
        <authorList>
            <person name="Chase E."/>
            <person name="Truchon A.R."/>
            <person name="Schepens W."/>
            <person name="Wilhelm S.W."/>
        </authorList>
    </citation>
    <scope>NUCLEOTIDE SEQUENCE [LARGE SCALE GENOMIC DNA]</scope>
    <source>
        <strain evidence="3 4">CCMP1851</strain>
    </source>
</reference>
<feature type="compositionally biased region" description="Low complexity" evidence="1">
    <location>
        <begin position="726"/>
        <end position="737"/>
    </location>
</feature>
<feature type="domain" description="Guanylate cyclase" evidence="2">
    <location>
        <begin position="275"/>
        <end position="403"/>
    </location>
</feature>
<keyword evidence="4" id="KW-1185">Reference proteome</keyword>
<dbReference type="CDD" id="cd07302">
    <property type="entry name" value="CHD"/>
    <property type="match status" value="2"/>
</dbReference>
<dbReference type="SUPFAM" id="SSF55073">
    <property type="entry name" value="Nucleotide cyclase"/>
    <property type="match status" value="2"/>
</dbReference>
<dbReference type="PROSITE" id="PS50125">
    <property type="entry name" value="GUANYLATE_CYCLASE_2"/>
    <property type="match status" value="2"/>
</dbReference>
<dbReference type="Pfam" id="PF00211">
    <property type="entry name" value="Guanylate_cyc"/>
    <property type="match status" value="1"/>
</dbReference>